<evidence type="ECO:0000256" key="2">
    <source>
        <dbReference type="ARBA" id="ARBA00009387"/>
    </source>
</evidence>
<reference evidence="5 6" key="1">
    <citation type="submission" date="2023-04" db="EMBL/GenBank/DDBJ databases">
        <title>Marinoamorphus aggregata gen. nov., sp. Nov., isolate from tissue of brittle star Ophioplocus japonicus.</title>
        <authorList>
            <person name="Kawano K."/>
            <person name="Sawayama S."/>
            <person name="Nakagawa S."/>
        </authorList>
    </citation>
    <scope>NUCLEOTIDE SEQUENCE [LARGE SCALE GENOMIC DNA]</scope>
    <source>
        <strain evidence="5 6">NKW23</strain>
    </source>
</reference>
<dbReference type="InterPro" id="IPR008258">
    <property type="entry name" value="Transglycosylase_SLT_dom_1"/>
</dbReference>
<dbReference type="InterPro" id="IPR023346">
    <property type="entry name" value="Lysozyme-like_dom_sf"/>
</dbReference>
<keyword evidence="3" id="KW-0732">Signal</keyword>
<dbReference type="SUPFAM" id="SSF53955">
    <property type="entry name" value="Lysozyme-like"/>
    <property type="match status" value="1"/>
</dbReference>
<evidence type="ECO:0000256" key="1">
    <source>
        <dbReference type="ARBA" id="ARBA00007734"/>
    </source>
</evidence>
<evidence type="ECO:0000313" key="6">
    <source>
        <dbReference type="Proteomes" id="UP001239909"/>
    </source>
</evidence>
<name>A0ABQ6LHT2_9RHOB</name>
<evidence type="ECO:0000256" key="3">
    <source>
        <dbReference type="SAM" id="SignalP"/>
    </source>
</evidence>
<accession>A0ABQ6LHT2</accession>
<comment type="caution">
    <text evidence="5">The sequence shown here is derived from an EMBL/GenBank/DDBJ whole genome shotgun (WGS) entry which is preliminary data.</text>
</comment>
<dbReference type="Gene3D" id="1.10.530.10">
    <property type="match status" value="1"/>
</dbReference>
<dbReference type="Proteomes" id="UP001239909">
    <property type="component" value="Unassembled WGS sequence"/>
</dbReference>
<protein>
    <submittedName>
        <fullName evidence="5">Lytic transglycosylase domain-containing protein</fullName>
    </submittedName>
</protein>
<comment type="similarity">
    <text evidence="2">Belongs to the virb1 family.</text>
</comment>
<proteinExistence type="inferred from homology"/>
<dbReference type="PANTHER" id="PTHR37423:SF2">
    <property type="entry name" value="MEMBRANE-BOUND LYTIC MUREIN TRANSGLYCOSYLASE C"/>
    <property type="match status" value="1"/>
</dbReference>
<evidence type="ECO:0000259" key="4">
    <source>
        <dbReference type="Pfam" id="PF01464"/>
    </source>
</evidence>
<organism evidence="5 6">
    <name type="scientific">Paralimibaculum aggregatum</name>
    <dbReference type="NCBI Taxonomy" id="3036245"/>
    <lineage>
        <taxon>Bacteria</taxon>
        <taxon>Pseudomonadati</taxon>
        <taxon>Pseudomonadota</taxon>
        <taxon>Alphaproteobacteria</taxon>
        <taxon>Rhodobacterales</taxon>
        <taxon>Paracoccaceae</taxon>
        <taxon>Paralimibaculum</taxon>
    </lineage>
</organism>
<keyword evidence="6" id="KW-1185">Reference proteome</keyword>
<comment type="similarity">
    <text evidence="1">Belongs to the transglycosylase Slt family.</text>
</comment>
<feature type="chain" id="PRO_5045631015" evidence="3">
    <location>
        <begin position="25"/>
        <end position="300"/>
    </location>
</feature>
<sequence>MLRSAALLAPAAALLAQIATVAAAAPPTAPPISPRAPVAMAEAPAARPLTEAQRLGRICDLIEGAAAAHGLPADFFARLIYQESRFDEKAISPAGAQGIAQFMPGTAKARGLRDPWDIRQAIPASARFLADLRRAFGNWGLAAAAYNGGPGRIEAWLARGGYLPHETQGYVRAITFRPVEWFRARGREVEPRPLVEGKRFAEACRSLPILPTRAVLGQQLPWGVQIAGGRSHGAALRAARRVSRRYAAVLGGKPLSVVRNRRGIRGAPYQARIGAASRRAAGQLCARLKRAGGNCVVLRN</sequence>
<dbReference type="CDD" id="cd00254">
    <property type="entry name" value="LT-like"/>
    <property type="match status" value="1"/>
</dbReference>
<dbReference type="RefSeq" id="WP_285671636.1">
    <property type="nucleotide sequence ID" value="NZ_BSYI01000013.1"/>
</dbReference>
<feature type="domain" description="Transglycosylase SLT" evidence="4">
    <location>
        <begin position="61"/>
        <end position="159"/>
    </location>
</feature>
<feature type="signal peptide" evidence="3">
    <location>
        <begin position="1"/>
        <end position="24"/>
    </location>
</feature>
<gene>
    <name evidence="5" type="ORF">LNKW23_20590</name>
</gene>
<dbReference type="PANTHER" id="PTHR37423">
    <property type="entry name" value="SOLUBLE LYTIC MUREIN TRANSGLYCOSYLASE-RELATED"/>
    <property type="match status" value="1"/>
</dbReference>
<dbReference type="EMBL" id="BSYI01000013">
    <property type="protein sequence ID" value="GMG82846.1"/>
    <property type="molecule type" value="Genomic_DNA"/>
</dbReference>
<dbReference type="Pfam" id="PF01464">
    <property type="entry name" value="SLT"/>
    <property type="match status" value="1"/>
</dbReference>
<evidence type="ECO:0000313" key="5">
    <source>
        <dbReference type="EMBL" id="GMG82846.1"/>
    </source>
</evidence>